<gene>
    <name evidence="2" type="ordered locus">Dfer_3212</name>
</gene>
<feature type="transmembrane region" description="Helical" evidence="1">
    <location>
        <begin position="399"/>
        <end position="417"/>
    </location>
</feature>
<sequence length="462" mass="50858">MANSGHFRLTGDRIIVFFGDDSVLIPQTHSRIPFMNNRQLLYALLVAGMSLGTAWAIRGQFGHEQGAAWAGGIGGLSIVLIAKRKDWYAKAFQLALASAAGWGVGGIISYGKVVGFARGLEFGNVYYGFLMLAVIGGLFGLMGGGLFGLTLASTREKPVLWPQLITEMTAGAIIFYYLLIEQLGWLMTPPRSEAWAACFGMTVALFWYMIRHEQRSSMRLAVFAGLGGGFGFAFGNFLQVMGNVSGIHFNFWNVMEYSIGFFGGAGMAYGTFTSEWPTSAYEPAPRNRLAAIVILTLIIPFVVWDQSFETKRLVDTIQGFNTLADTAGITVAVQWTALLLVVALAGYAIRRYYISAKTLGTDLEYNGIQLFFFLNLGLYTIFSILITAAFMSLYRIEQYLYILNVVILGFLMKKTQASFSNRGLNISRWAINFAFIIAIFAILTAVAISTHGELNGANRRFE</sequence>
<dbReference type="HOGENOM" id="CLU_681131_0_0_10"/>
<feature type="transmembrane region" description="Helical" evidence="1">
    <location>
        <begin position="159"/>
        <end position="180"/>
    </location>
</feature>
<feature type="transmembrane region" description="Helical" evidence="1">
    <location>
        <begin position="429"/>
        <end position="448"/>
    </location>
</feature>
<dbReference type="eggNOG" id="ENOG502ZA7K">
    <property type="taxonomic scope" value="Bacteria"/>
</dbReference>
<evidence type="ECO:0000256" key="1">
    <source>
        <dbReference type="SAM" id="Phobius"/>
    </source>
</evidence>
<dbReference type="KEGG" id="dfe:Dfer_3212"/>
<feature type="transmembrane region" description="Helical" evidence="1">
    <location>
        <begin position="217"/>
        <end position="237"/>
    </location>
</feature>
<evidence type="ECO:0000313" key="3">
    <source>
        <dbReference type="Proteomes" id="UP000002011"/>
    </source>
</evidence>
<name>C6W7E7_DYAFD</name>
<feature type="transmembrane region" description="Helical" evidence="1">
    <location>
        <begin position="289"/>
        <end position="307"/>
    </location>
</feature>
<feature type="transmembrane region" description="Helical" evidence="1">
    <location>
        <begin position="94"/>
        <end position="113"/>
    </location>
</feature>
<feature type="transmembrane region" description="Helical" evidence="1">
    <location>
        <begin position="192"/>
        <end position="210"/>
    </location>
</feature>
<feature type="transmembrane region" description="Helical" evidence="1">
    <location>
        <begin position="40"/>
        <end position="60"/>
    </location>
</feature>
<organism evidence="2 3">
    <name type="scientific">Dyadobacter fermentans (strain ATCC 700827 / DSM 18053 / CIP 107007 / KCTC 52180 / NS114)</name>
    <dbReference type="NCBI Taxonomy" id="471854"/>
    <lineage>
        <taxon>Bacteria</taxon>
        <taxon>Pseudomonadati</taxon>
        <taxon>Bacteroidota</taxon>
        <taxon>Cytophagia</taxon>
        <taxon>Cytophagales</taxon>
        <taxon>Spirosomataceae</taxon>
        <taxon>Dyadobacter</taxon>
    </lineage>
</organism>
<feature type="transmembrane region" description="Helical" evidence="1">
    <location>
        <begin position="66"/>
        <end position="82"/>
    </location>
</feature>
<feature type="transmembrane region" description="Helical" evidence="1">
    <location>
        <begin position="327"/>
        <end position="349"/>
    </location>
</feature>
<dbReference type="EMBL" id="CP001619">
    <property type="protein sequence ID" value="ACT94425.1"/>
    <property type="molecule type" value="Genomic_DNA"/>
</dbReference>
<evidence type="ECO:0000313" key="2">
    <source>
        <dbReference type="EMBL" id="ACT94425.1"/>
    </source>
</evidence>
<feature type="transmembrane region" description="Helical" evidence="1">
    <location>
        <begin position="370"/>
        <end position="393"/>
    </location>
</feature>
<dbReference type="AlphaFoldDB" id="C6W7E7"/>
<reference evidence="2 3" key="1">
    <citation type="journal article" date="2009" name="Stand. Genomic Sci.">
        <title>Complete genome sequence of Dyadobacter fermentans type strain (NS114).</title>
        <authorList>
            <person name="Lang E."/>
            <person name="Lapidus A."/>
            <person name="Chertkov O."/>
            <person name="Brettin T."/>
            <person name="Detter J.C."/>
            <person name="Han C."/>
            <person name="Copeland A."/>
            <person name="Glavina Del Rio T."/>
            <person name="Nolan M."/>
            <person name="Chen F."/>
            <person name="Lucas S."/>
            <person name="Tice H."/>
            <person name="Cheng J.F."/>
            <person name="Land M."/>
            <person name="Hauser L."/>
            <person name="Chang Y.J."/>
            <person name="Jeffries C.D."/>
            <person name="Kopitz M."/>
            <person name="Bruce D."/>
            <person name="Goodwin L."/>
            <person name="Pitluck S."/>
            <person name="Ovchinnikova G."/>
            <person name="Pati A."/>
            <person name="Ivanova N."/>
            <person name="Mavrommatis K."/>
            <person name="Chen A."/>
            <person name="Palaniappan K."/>
            <person name="Chain P."/>
            <person name="Bristow J."/>
            <person name="Eisen J.A."/>
            <person name="Markowitz V."/>
            <person name="Hugenholtz P."/>
            <person name="Goker M."/>
            <person name="Rohde M."/>
            <person name="Kyrpides N.C."/>
            <person name="Klenk H.P."/>
        </authorList>
    </citation>
    <scope>NUCLEOTIDE SEQUENCE [LARGE SCALE GENOMIC DNA]</scope>
    <source>
        <strain evidence="3">ATCC 700827 / DSM 18053 / CIP 107007 / KCTC 52180 / NS114</strain>
    </source>
</reference>
<dbReference type="STRING" id="471854.Dfer_3212"/>
<keyword evidence="1" id="KW-0472">Membrane</keyword>
<feature type="transmembrane region" description="Helical" evidence="1">
    <location>
        <begin position="257"/>
        <end position="277"/>
    </location>
</feature>
<keyword evidence="3" id="KW-1185">Reference proteome</keyword>
<proteinExistence type="predicted"/>
<protein>
    <submittedName>
        <fullName evidence="2">Uncharacterized protein</fullName>
    </submittedName>
</protein>
<keyword evidence="1" id="KW-0812">Transmembrane</keyword>
<feature type="transmembrane region" description="Helical" evidence="1">
    <location>
        <begin position="125"/>
        <end position="147"/>
    </location>
</feature>
<keyword evidence="1" id="KW-1133">Transmembrane helix</keyword>
<accession>C6W7E7</accession>
<dbReference type="Proteomes" id="UP000002011">
    <property type="component" value="Chromosome"/>
</dbReference>